<feature type="binding site" evidence="9">
    <location>
        <begin position="197"/>
        <end position="198"/>
    </location>
    <ligand>
        <name>2-[(2R,5Z)-2-carboxy-4-methylthiazol-5(2H)-ylidene]ethyl phosphate</name>
        <dbReference type="ChEBI" id="CHEBI:62899"/>
    </ligand>
</feature>
<comment type="catalytic activity">
    <reaction evidence="7 9 10">
        <text>2-(2-carboxy-4-methylthiazol-5-yl)ethyl phosphate + 4-amino-2-methyl-5-(diphosphooxymethyl)pyrimidine + 2 H(+) = thiamine phosphate + CO2 + diphosphate</text>
        <dbReference type="Rhea" id="RHEA:47848"/>
        <dbReference type="ChEBI" id="CHEBI:15378"/>
        <dbReference type="ChEBI" id="CHEBI:16526"/>
        <dbReference type="ChEBI" id="CHEBI:33019"/>
        <dbReference type="ChEBI" id="CHEBI:37575"/>
        <dbReference type="ChEBI" id="CHEBI:57841"/>
        <dbReference type="ChEBI" id="CHEBI:62890"/>
        <dbReference type="EC" id="2.5.1.3"/>
    </reaction>
</comment>
<evidence type="ECO:0000313" key="13">
    <source>
        <dbReference type="EMBL" id="SFU41629.1"/>
    </source>
</evidence>
<evidence type="ECO:0000259" key="12">
    <source>
        <dbReference type="Pfam" id="PF02581"/>
    </source>
</evidence>
<keyword evidence="5 9" id="KW-0784">Thiamine biosynthesis</keyword>
<evidence type="ECO:0000256" key="4">
    <source>
        <dbReference type="ARBA" id="ARBA00022842"/>
    </source>
</evidence>
<feature type="binding site" evidence="9">
    <location>
        <position position="82"/>
    </location>
    <ligand>
        <name>4-amino-2-methyl-5-(diphosphooxymethyl)pyrimidine</name>
        <dbReference type="ChEBI" id="CHEBI:57841"/>
    </ligand>
</feature>
<protein>
    <recommendedName>
        <fullName evidence="9">Thiamine-phosphate synthase</fullName>
        <shortName evidence="9">TP synthase</shortName>
        <shortName evidence="9">TPS</shortName>
        <ecNumber evidence="9">2.5.1.3</ecNumber>
    </recommendedName>
    <alternativeName>
        <fullName evidence="9">Thiamine-phosphate pyrophosphorylase</fullName>
        <shortName evidence="9">TMP pyrophosphorylase</shortName>
        <shortName evidence="9">TMP-PPase</shortName>
    </alternativeName>
</protein>
<keyword evidence="3 9" id="KW-0479">Metal-binding</keyword>
<comment type="cofactor">
    <cofactor evidence="9">
        <name>Mg(2+)</name>
        <dbReference type="ChEBI" id="CHEBI:18420"/>
    </cofactor>
    <text evidence="9">Binds 1 Mg(2+) ion per subunit.</text>
</comment>
<dbReference type="InterPro" id="IPR013785">
    <property type="entry name" value="Aldolase_TIM"/>
</dbReference>
<dbReference type="GO" id="GO:0009228">
    <property type="term" value="P:thiamine biosynthetic process"/>
    <property type="evidence" value="ECO:0007669"/>
    <property type="project" value="UniProtKB-KW"/>
</dbReference>
<dbReference type="STRING" id="155865.SAMN05216515_10481"/>
<dbReference type="HAMAP" id="MF_00097">
    <property type="entry name" value="TMP_synthase"/>
    <property type="match status" value="1"/>
</dbReference>
<sequence length="223" mass="24045">MDKTILNQTGIENPLLLYAVTDRHWLNGRRLYDDVEEALKGGVTFVQLREKDDMAMAYDDFLAEAKEIGALCRKYQVPFVIDDNVEIALAAGADGVHVGQSDMEAGAVREAIGEDRILGVSAHTVEEALLAEKRGADYLGVGAVFPTGSKKDAESVDFETLRAICAAVKIPVVAIGGITRDNVRELAGSGICGISVISAIFAQEHIREASEALKEETRKIIEG</sequence>
<keyword evidence="4 9" id="KW-0460">Magnesium</keyword>
<feature type="binding site" evidence="9">
    <location>
        <position position="177"/>
    </location>
    <ligand>
        <name>2-[(2R,5Z)-2-carboxy-4-methylthiazol-5(2H)-ylidene]ethyl phosphate</name>
        <dbReference type="ChEBI" id="CHEBI:62899"/>
    </ligand>
</feature>
<dbReference type="GO" id="GO:0005737">
    <property type="term" value="C:cytoplasm"/>
    <property type="evidence" value="ECO:0007669"/>
    <property type="project" value="TreeGrafter"/>
</dbReference>
<feature type="binding site" evidence="9">
    <location>
        <begin position="47"/>
        <end position="51"/>
    </location>
    <ligand>
        <name>4-amino-2-methyl-5-(diphosphooxymethyl)pyrimidine</name>
        <dbReference type="ChEBI" id="CHEBI:57841"/>
    </ligand>
</feature>
<evidence type="ECO:0000256" key="6">
    <source>
        <dbReference type="ARBA" id="ARBA00047334"/>
    </source>
</evidence>
<dbReference type="Proteomes" id="UP000198817">
    <property type="component" value="Unassembled WGS sequence"/>
</dbReference>
<dbReference type="PANTHER" id="PTHR20857:SF15">
    <property type="entry name" value="THIAMINE-PHOSPHATE SYNTHASE"/>
    <property type="match status" value="1"/>
</dbReference>
<dbReference type="FunFam" id="3.20.20.70:FF:000096">
    <property type="entry name" value="Thiamine-phosphate synthase"/>
    <property type="match status" value="1"/>
</dbReference>
<comment type="pathway">
    <text evidence="1 9 11">Cofactor biosynthesis; thiamine diphosphate biosynthesis; thiamine phosphate from 4-amino-2-methyl-5-diphosphomethylpyrimidine and 4-methyl-5-(2-phosphoethyl)-thiazole: step 1/1.</text>
</comment>
<keyword evidence="14" id="KW-1185">Reference proteome</keyword>
<evidence type="ECO:0000256" key="1">
    <source>
        <dbReference type="ARBA" id="ARBA00005165"/>
    </source>
</evidence>
<feature type="binding site" evidence="9">
    <location>
        <position position="102"/>
    </location>
    <ligand>
        <name>Mg(2+)</name>
        <dbReference type="ChEBI" id="CHEBI:18420"/>
    </ligand>
</feature>
<organism evidence="13 14">
    <name type="scientific">Eubacterium pyruvativorans</name>
    <dbReference type="NCBI Taxonomy" id="155865"/>
    <lineage>
        <taxon>Bacteria</taxon>
        <taxon>Bacillati</taxon>
        <taxon>Bacillota</taxon>
        <taxon>Clostridia</taxon>
        <taxon>Eubacteriales</taxon>
        <taxon>Eubacteriaceae</taxon>
        <taxon>Eubacterium</taxon>
    </lineage>
</organism>
<dbReference type="InterPro" id="IPR036206">
    <property type="entry name" value="ThiamineP_synth_sf"/>
</dbReference>
<comment type="similarity">
    <text evidence="9 10">Belongs to the thiamine-phosphate synthase family.</text>
</comment>
<comment type="catalytic activity">
    <reaction evidence="8 9 10">
        <text>2-[(2R,5Z)-2-carboxy-4-methylthiazol-5(2H)-ylidene]ethyl phosphate + 4-amino-2-methyl-5-(diphosphooxymethyl)pyrimidine + 2 H(+) = thiamine phosphate + CO2 + diphosphate</text>
        <dbReference type="Rhea" id="RHEA:47844"/>
        <dbReference type="ChEBI" id="CHEBI:15378"/>
        <dbReference type="ChEBI" id="CHEBI:16526"/>
        <dbReference type="ChEBI" id="CHEBI:33019"/>
        <dbReference type="ChEBI" id="CHEBI:37575"/>
        <dbReference type="ChEBI" id="CHEBI:57841"/>
        <dbReference type="ChEBI" id="CHEBI:62899"/>
        <dbReference type="EC" id="2.5.1.3"/>
    </reaction>
</comment>
<dbReference type="Pfam" id="PF02581">
    <property type="entry name" value="TMP-TENI"/>
    <property type="match status" value="1"/>
</dbReference>
<dbReference type="OrthoDB" id="9812206at2"/>
<dbReference type="PANTHER" id="PTHR20857">
    <property type="entry name" value="THIAMINE-PHOSPHATE PYROPHOSPHORYLASE"/>
    <property type="match status" value="1"/>
</dbReference>
<evidence type="ECO:0000256" key="7">
    <source>
        <dbReference type="ARBA" id="ARBA00047851"/>
    </source>
</evidence>
<dbReference type="GO" id="GO:0009229">
    <property type="term" value="P:thiamine diphosphate biosynthetic process"/>
    <property type="evidence" value="ECO:0007669"/>
    <property type="project" value="UniProtKB-UniRule"/>
</dbReference>
<comment type="catalytic activity">
    <reaction evidence="6 9 10">
        <text>4-methyl-5-(2-phosphooxyethyl)-thiazole + 4-amino-2-methyl-5-(diphosphooxymethyl)pyrimidine + H(+) = thiamine phosphate + diphosphate</text>
        <dbReference type="Rhea" id="RHEA:22328"/>
        <dbReference type="ChEBI" id="CHEBI:15378"/>
        <dbReference type="ChEBI" id="CHEBI:33019"/>
        <dbReference type="ChEBI" id="CHEBI:37575"/>
        <dbReference type="ChEBI" id="CHEBI:57841"/>
        <dbReference type="ChEBI" id="CHEBI:58296"/>
        <dbReference type="EC" id="2.5.1.3"/>
    </reaction>
</comment>
<dbReference type="AlphaFoldDB" id="A0A1I7FZJ6"/>
<feature type="binding site" evidence="9">
    <location>
        <position position="150"/>
    </location>
    <ligand>
        <name>4-amino-2-methyl-5-(diphosphooxymethyl)pyrimidine</name>
        <dbReference type="ChEBI" id="CHEBI:57841"/>
    </ligand>
</feature>
<comment type="function">
    <text evidence="9">Condenses 4-methyl-5-(beta-hydroxyethyl)thiazole monophosphate (THZ-P) and 2-methyl-4-amino-5-hydroxymethyl pyrimidine pyrophosphate (HMP-PP) to form thiamine monophosphate (TMP).</text>
</comment>
<feature type="binding site" evidence="9">
    <location>
        <begin position="147"/>
        <end position="149"/>
    </location>
    <ligand>
        <name>2-[(2R,5Z)-2-carboxy-4-methylthiazol-5(2H)-ylidene]ethyl phosphate</name>
        <dbReference type="ChEBI" id="CHEBI:62899"/>
    </ligand>
</feature>
<keyword evidence="2 9" id="KW-0808">Transferase</keyword>
<dbReference type="EC" id="2.5.1.3" evidence="9"/>
<evidence type="ECO:0000256" key="5">
    <source>
        <dbReference type="ARBA" id="ARBA00022977"/>
    </source>
</evidence>
<evidence type="ECO:0000256" key="2">
    <source>
        <dbReference type="ARBA" id="ARBA00022679"/>
    </source>
</evidence>
<dbReference type="SUPFAM" id="SSF51391">
    <property type="entry name" value="Thiamin phosphate synthase"/>
    <property type="match status" value="1"/>
</dbReference>
<dbReference type="NCBIfam" id="TIGR00693">
    <property type="entry name" value="thiE"/>
    <property type="match status" value="1"/>
</dbReference>
<gene>
    <name evidence="9" type="primary">thiE</name>
    <name evidence="13" type="ORF">SAMN05216508_10450</name>
</gene>
<feature type="binding site" evidence="9">
    <location>
        <position position="83"/>
    </location>
    <ligand>
        <name>Mg(2+)</name>
        <dbReference type="ChEBI" id="CHEBI:18420"/>
    </ligand>
</feature>
<accession>A0A1I7FZJ6</accession>
<dbReference type="InterPro" id="IPR034291">
    <property type="entry name" value="TMP_synthase"/>
</dbReference>
<dbReference type="CDD" id="cd00564">
    <property type="entry name" value="TMP_TenI"/>
    <property type="match status" value="1"/>
</dbReference>
<dbReference type="UniPathway" id="UPA00060">
    <property type="reaction ID" value="UER00141"/>
</dbReference>
<reference evidence="13 14" key="1">
    <citation type="submission" date="2016-10" db="EMBL/GenBank/DDBJ databases">
        <authorList>
            <person name="de Groot N.N."/>
        </authorList>
    </citation>
    <scope>NUCLEOTIDE SEQUENCE [LARGE SCALE GENOMIC DNA]</scope>
    <source>
        <strain evidence="13 14">KHGC13</strain>
    </source>
</reference>
<evidence type="ECO:0000256" key="9">
    <source>
        <dbReference type="HAMAP-Rule" id="MF_00097"/>
    </source>
</evidence>
<evidence type="ECO:0000256" key="8">
    <source>
        <dbReference type="ARBA" id="ARBA00047883"/>
    </source>
</evidence>
<dbReference type="Gene3D" id="3.20.20.70">
    <property type="entry name" value="Aldolase class I"/>
    <property type="match status" value="1"/>
</dbReference>
<evidence type="ECO:0000256" key="3">
    <source>
        <dbReference type="ARBA" id="ARBA00022723"/>
    </source>
</evidence>
<feature type="domain" description="Thiamine phosphate synthase/TenI" evidence="12">
    <location>
        <begin position="17"/>
        <end position="200"/>
    </location>
</feature>
<proteinExistence type="inferred from homology"/>
<dbReference type="InterPro" id="IPR022998">
    <property type="entry name" value="ThiamineP_synth_TenI"/>
</dbReference>
<evidence type="ECO:0000256" key="11">
    <source>
        <dbReference type="RuleBase" id="RU004253"/>
    </source>
</evidence>
<dbReference type="EMBL" id="FPBT01000004">
    <property type="protein sequence ID" value="SFU41629.1"/>
    <property type="molecule type" value="Genomic_DNA"/>
</dbReference>
<evidence type="ECO:0000256" key="10">
    <source>
        <dbReference type="RuleBase" id="RU003826"/>
    </source>
</evidence>
<feature type="binding site" evidence="9">
    <location>
        <position position="121"/>
    </location>
    <ligand>
        <name>4-amino-2-methyl-5-(diphosphooxymethyl)pyrimidine</name>
        <dbReference type="ChEBI" id="CHEBI:57841"/>
    </ligand>
</feature>
<name>A0A1I7FZJ6_9FIRM</name>
<dbReference type="RefSeq" id="WP_090470307.1">
    <property type="nucleotide sequence ID" value="NZ_CACVNK010000001.1"/>
</dbReference>
<dbReference type="GO" id="GO:0004789">
    <property type="term" value="F:thiamine-phosphate diphosphorylase activity"/>
    <property type="evidence" value="ECO:0007669"/>
    <property type="project" value="UniProtKB-UniRule"/>
</dbReference>
<evidence type="ECO:0000313" key="14">
    <source>
        <dbReference type="Proteomes" id="UP000198817"/>
    </source>
</evidence>
<dbReference type="GO" id="GO:0000287">
    <property type="term" value="F:magnesium ion binding"/>
    <property type="evidence" value="ECO:0007669"/>
    <property type="project" value="UniProtKB-UniRule"/>
</dbReference>